<accession>A0A3A8QG49</accession>
<dbReference type="AlphaFoldDB" id="A0A3A8QG49"/>
<gene>
    <name evidence="1" type="ORF">D7V93_02480</name>
</gene>
<keyword evidence="1" id="KW-0378">Hydrolase</keyword>
<name>A0A3A8QG49_9BACT</name>
<evidence type="ECO:0000313" key="1">
    <source>
        <dbReference type="EMBL" id="RKH67699.1"/>
    </source>
</evidence>
<evidence type="ECO:0000313" key="2">
    <source>
        <dbReference type="Proteomes" id="UP000272888"/>
    </source>
</evidence>
<dbReference type="EMBL" id="RAWB01000014">
    <property type="protein sequence ID" value="RKH67699.1"/>
    <property type="molecule type" value="Genomic_DNA"/>
</dbReference>
<organism evidence="1 2">
    <name type="scientific">Corallococcus llansteffanensis</name>
    <dbReference type="NCBI Taxonomy" id="2316731"/>
    <lineage>
        <taxon>Bacteria</taxon>
        <taxon>Pseudomonadati</taxon>
        <taxon>Myxococcota</taxon>
        <taxon>Myxococcia</taxon>
        <taxon>Myxococcales</taxon>
        <taxon>Cystobacterineae</taxon>
        <taxon>Myxococcaceae</taxon>
        <taxon>Corallococcus</taxon>
    </lineage>
</organism>
<protein>
    <submittedName>
        <fullName evidence="1">NUDIX hydrolase</fullName>
    </submittedName>
</protein>
<comment type="caution">
    <text evidence="1">The sequence shown here is derived from an EMBL/GenBank/DDBJ whole genome shotgun (WGS) entry which is preliminary data.</text>
</comment>
<dbReference type="Proteomes" id="UP000272888">
    <property type="component" value="Unassembled WGS sequence"/>
</dbReference>
<keyword evidence="2" id="KW-1185">Reference proteome</keyword>
<sequence length="160" mass="17530">MSGGGAWQGNIKARLYERVRARGFDSLTAFADARPTVPLYALADELGDELGDDDVAAVQVLSGLLAEAEQSKRVTRFVRDVLVRLLSQSLPNGWPAVLDDENLFKVAKALGSWSAYTPETHKERARLARAALRANPSPAGWRPLGPDDEFLRMLLPDEEA</sequence>
<proteinExistence type="predicted"/>
<dbReference type="GO" id="GO:0016787">
    <property type="term" value="F:hydrolase activity"/>
    <property type="evidence" value="ECO:0007669"/>
    <property type="project" value="UniProtKB-KW"/>
</dbReference>
<dbReference type="RefSeq" id="WP_120641812.1">
    <property type="nucleotide sequence ID" value="NZ_RAWB01000014.1"/>
</dbReference>
<reference evidence="2" key="1">
    <citation type="submission" date="2018-09" db="EMBL/GenBank/DDBJ databases">
        <authorList>
            <person name="Livingstone P.G."/>
            <person name="Whitworth D.E."/>
        </authorList>
    </citation>
    <scope>NUCLEOTIDE SEQUENCE [LARGE SCALE GENOMIC DNA]</scope>
    <source>
        <strain evidence="2">CA051B</strain>
    </source>
</reference>